<dbReference type="GO" id="GO:0036158">
    <property type="term" value="P:outer dynein arm assembly"/>
    <property type="evidence" value="ECO:0007669"/>
    <property type="project" value="Ensembl"/>
</dbReference>
<evidence type="ECO:0000256" key="5">
    <source>
        <dbReference type="ARBA" id="ARBA00022737"/>
    </source>
</evidence>
<evidence type="ECO:0000256" key="2">
    <source>
        <dbReference type="ARBA" id="ARBA00004496"/>
    </source>
</evidence>
<feature type="compositionally biased region" description="Basic and acidic residues" evidence="11">
    <location>
        <begin position="195"/>
        <end position="215"/>
    </location>
</feature>
<keyword evidence="5" id="KW-0677">Repeat</keyword>
<dbReference type="GO" id="GO:0008584">
    <property type="term" value="P:male gonad development"/>
    <property type="evidence" value="ECO:0007669"/>
    <property type="project" value="Ensembl"/>
</dbReference>
<sequence length="477" mass="55701">MEVSAVFIWIFQNVTVTEDLVRRRAEHNNCEIFSLEEISLHQQEIEKLEHLDKWCRDLKILYLQNNLIPKIENVGKLKKLEYLNVALNNIERIENLEGCEELKKLDLTANFIGELSSIESLKCNIHLKELFLMGNPCTEFEGYRQFVVATLQQLKYLDSKEIERSERIKALQNYPEVKWKIREQEQAYLLKRAREKEEAQRRMQERKDEKQKQMDSKFGFDSPDSPQEKPNQAEGDGEQERCRTVENDDEDRKFWEEPTPYTPESRLETHRYIEEKRRAKDNGRESKKREKTAWTLVTAEGKVLNVNVPKLHFSLKDDEENNQIILDLAVYRHLDTSLLDVDVQPTYIRVLVKGKPFQLVLPEEVKPDSSSAKRSQTTGHLVVTMPKAKEIILAKQKVSASIKHSGCNIQQKTTRRNGQVEKLEVDPSKYSFPDVTKIIQEKERTGQGPIKLQPQKVTEVKKSCVDFENDEDVPPLI</sequence>
<evidence type="ECO:0000256" key="10">
    <source>
        <dbReference type="ARBA" id="ARBA00050057"/>
    </source>
</evidence>
<dbReference type="OrthoDB" id="10250990at2759"/>
<feature type="region of interest" description="Disordered" evidence="11">
    <location>
        <begin position="195"/>
        <end position="261"/>
    </location>
</feature>
<evidence type="ECO:0000256" key="3">
    <source>
        <dbReference type="ARBA" id="ARBA00022490"/>
    </source>
</evidence>
<evidence type="ECO:0000313" key="13">
    <source>
        <dbReference type="Ensembl" id="ENSTGUP00000025289.1"/>
    </source>
</evidence>
<dbReference type="InterPro" id="IPR001611">
    <property type="entry name" value="Leu-rich_rpt"/>
</dbReference>
<keyword evidence="3" id="KW-0963">Cytoplasm</keyword>
<dbReference type="AlphaFoldDB" id="A0A674GRL1"/>
<dbReference type="InterPro" id="IPR032675">
    <property type="entry name" value="LRR_dom_sf"/>
</dbReference>
<comment type="subcellular location">
    <subcellularLocation>
        <location evidence="1">Cell projection</location>
        <location evidence="1">Cilium</location>
    </subcellularLocation>
    <subcellularLocation>
        <location evidence="2">Cytoplasm</location>
    </subcellularLocation>
</comment>
<dbReference type="SMART" id="SM00365">
    <property type="entry name" value="LRR_SD22"/>
    <property type="match status" value="3"/>
</dbReference>
<dbReference type="InterPro" id="IPR056496">
    <property type="entry name" value="CS_DNAAF11_C"/>
</dbReference>
<dbReference type="GO" id="GO:0036159">
    <property type="term" value="P:inner dynein arm assembly"/>
    <property type="evidence" value="ECO:0007669"/>
    <property type="project" value="Ensembl"/>
</dbReference>
<protein>
    <recommendedName>
        <fullName evidence="10">Leucine-rich repeat-containing protein 6</fullName>
    </recommendedName>
</protein>
<dbReference type="InterPro" id="IPR008978">
    <property type="entry name" value="HSP20-like_chaperone"/>
</dbReference>
<comment type="similarity">
    <text evidence="9">Belongs to the tilB family.</text>
</comment>
<dbReference type="GO" id="GO:0090660">
    <property type="term" value="P:cerebrospinal fluid circulation"/>
    <property type="evidence" value="ECO:0007669"/>
    <property type="project" value="Ensembl"/>
</dbReference>
<dbReference type="SUPFAM" id="SSF49764">
    <property type="entry name" value="HSP20-like chaperones"/>
    <property type="match status" value="1"/>
</dbReference>
<feature type="domain" description="U2A'/phosphoprotein 32 family A C-terminal" evidence="12">
    <location>
        <begin position="140"/>
        <end position="158"/>
    </location>
</feature>
<evidence type="ECO:0000256" key="1">
    <source>
        <dbReference type="ARBA" id="ARBA00004138"/>
    </source>
</evidence>
<evidence type="ECO:0000256" key="6">
    <source>
        <dbReference type="ARBA" id="ARBA00023054"/>
    </source>
</evidence>
<evidence type="ECO:0000313" key="14">
    <source>
        <dbReference type="Proteomes" id="UP000007754"/>
    </source>
</evidence>
<evidence type="ECO:0000256" key="11">
    <source>
        <dbReference type="SAM" id="MobiDB-lite"/>
    </source>
</evidence>
<keyword evidence="4" id="KW-0433">Leucine-rich repeat</keyword>
<dbReference type="GO" id="GO:0005576">
    <property type="term" value="C:extracellular region"/>
    <property type="evidence" value="ECO:0007669"/>
    <property type="project" value="GOC"/>
</dbReference>
<dbReference type="InterPro" id="IPR003603">
    <property type="entry name" value="U2A'_phosphoprotein32A_C"/>
</dbReference>
<dbReference type="KEGG" id="tgu:100223669"/>
<dbReference type="GO" id="GO:0090651">
    <property type="term" value="C:apical cytoplasm"/>
    <property type="evidence" value="ECO:0007669"/>
    <property type="project" value="Ensembl"/>
</dbReference>
<keyword evidence="7" id="KW-0969">Cilium</keyword>
<dbReference type="Proteomes" id="UP000007754">
    <property type="component" value="Chromosome 2"/>
</dbReference>
<dbReference type="Ensembl" id="ENSTGUT00000033271.1">
    <property type="protein sequence ID" value="ENSTGUP00000025289.1"/>
    <property type="gene ID" value="ENSTGUG00000012554.2"/>
</dbReference>
<organism evidence="13 14">
    <name type="scientific">Taeniopygia guttata</name>
    <name type="common">Zebra finch</name>
    <name type="synonym">Poephila guttata</name>
    <dbReference type="NCBI Taxonomy" id="59729"/>
    <lineage>
        <taxon>Eukaryota</taxon>
        <taxon>Metazoa</taxon>
        <taxon>Chordata</taxon>
        <taxon>Craniata</taxon>
        <taxon>Vertebrata</taxon>
        <taxon>Euteleostomi</taxon>
        <taxon>Archelosauria</taxon>
        <taxon>Archosauria</taxon>
        <taxon>Dinosauria</taxon>
        <taxon>Saurischia</taxon>
        <taxon>Theropoda</taxon>
        <taxon>Coelurosauria</taxon>
        <taxon>Aves</taxon>
        <taxon>Neognathae</taxon>
        <taxon>Neoaves</taxon>
        <taxon>Telluraves</taxon>
        <taxon>Australaves</taxon>
        <taxon>Passeriformes</taxon>
        <taxon>Passeroidea</taxon>
        <taxon>Estrildidae</taxon>
        <taxon>Estrildinae</taxon>
        <taxon>Taeniopygia</taxon>
    </lineage>
</organism>
<dbReference type="GO" id="GO:0051649">
    <property type="term" value="P:establishment of localization in cell"/>
    <property type="evidence" value="ECO:0007669"/>
    <property type="project" value="Ensembl"/>
</dbReference>
<dbReference type="GO" id="GO:0120229">
    <property type="term" value="P:protein localization to motile cilium"/>
    <property type="evidence" value="ECO:0007669"/>
    <property type="project" value="Ensembl"/>
</dbReference>
<dbReference type="GO" id="GO:0005829">
    <property type="term" value="C:cytosol"/>
    <property type="evidence" value="ECO:0007669"/>
    <property type="project" value="Ensembl"/>
</dbReference>
<dbReference type="SUPFAM" id="SSF52058">
    <property type="entry name" value="L domain-like"/>
    <property type="match status" value="1"/>
</dbReference>
<evidence type="ECO:0000259" key="12">
    <source>
        <dbReference type="SMART" id="SM00446"/>
    </source>
</evidence>
<evidence type="ECO:0000256" key="7">
    <source>
        <dbReference type="ARBA" id="ARBA00023069"/>
    </source>
</evidence>
<dbReference type="GO" id="GO:0030036">
    <property type="term" value="P:actin cytoskeleton organization"/>
    <property type="evidence" value="ECO:0007669"/>
    <property type="project" value="Ensembl"/>
</dbReference>
<evidence type="ECO:0000256" key="8">
    <source>
        <dbReference type="ARBA" id="ARBA00023273"/>
    </source>
</evidence>
<proteinExistence type="inferred from homology"/>
<name>A0A674GRL1_TAEGU</name>
<reference evidence="13" key="2">
    <citation type="submission" date="2025-08" db="UniProtKB">
        <authorList>
            <consortium name="Ensembl"/>
        </authorList>
    </citation>
    <scope>IDENTIFICATION</scope>
</reference>
<reference evidence="13 14" key="1">
    <citation type="journal article" date="2010" name="Nature">
        <title>The genome of a songbird.</title>
        <authorList>
            <person name="Warren W.C."/>
            <person name="Clayton D.F."/>
            <person name="Ellegren H."/>
            <person name="Arnold A.P."/>
            <person name="Hillier L.W."/>
            <person name="Kunstner A."/>
            <person name="Searle S."/>
            <person name="White S."/>
            <person name="Vilella A.J."/>
            <person name="Fairley S."/>
            <person name="Heger A."/>
            <person name="Kong L."/>
            <person name="Ponting C.P."/>
            <person name="Jarvis E.D."/>
            <person name="Mello C.V."/>
            <person name="Minx P."/>
            <person name="Lovell P."/>
            <person name="Velho T.A."/>
            <person name="Ferris M."/>
            <person name="Balakrishnan C.N."/>
            <person name="Sinha S."/>
            <person name="Blatti C."/>
            <person name="London S.E."/>
            <person name="Li Y."/>
            <person name="Lin Y.C."/>
            <person name="George J."/>
            <person name="Sweedler J."/>
            <person name="Southey B."/>
            <person name="Gunaratne P."/>
            <person name="Watson M."/>
            <person name="Nam K."/>
            <person name="Backstrom N."/>
            <person name="Smeds L."/>
            <person name="Nabholz B."/>
            <person name="Itoh Y."/>
            <person name="Whitney O."/>
            <person name="Pfenning A.R."/>
            <person name="Howard J."/>
            <person name="Volker M."/>
            <person name="Skinner B.M."/>
            <person name="Griffin D.K."/>
            <person name="Ye L."/>
            <person name="McLaren W.M."/>
            <person name="Flicek P."/>
            <person name="Quesada V."/>
            <person name="Velasco G."/>
            <person name="Lopez-Otin C."/>
            <person name="Puente X.S."/>
            <person name="Olender T."/>
            <person name="Lancet D."/>
            <person name="Smit A.F."/>
            <person name="Hubley R."/>
            <person name="Konkel M.K."/>
            <person name="Walker J.A."/>
            <person name="Batzer M.A."/>
            <person name="Gu W."/>
            <person name="Pollock D.D."/>
            <person name="Chen L."/>
            <person name="Cheng Z."/>
            <person name="Eichler E.E."/>
            <person name="Stapley J."/>
            <person name="Slate J."/>
            <person name="Ekblom R."/>
            <person name="Birkhead T."/>
            <person name="Burke T."/>
            <person name="Burt D."/>
            <person name="Scharff C."/>
            <person name="Adam I."/>
            <person name="Richard H."/>
            <person name="Sultan M."/>
            <person name="Soldatov A."/>
            <person name="Lehrach H."/>
            <person name="Edwards S.V."/>
            <person name="Yang S.P."/>
            <person name="Li X."/>
            <person name="Graves T."/>
            <person name="Fulton L."/>
            <person name="Nelson J."/>
            <person name="Chinwalla A."/>
            <person name="Hou S."/>
            <person name="Mardis E.R."/>
            <person name="Wilson R.K."/>
        </authorList>
    </citation>
    <scope>NUCLEOTIDE SEQUENCE [LARGE SCALE GENOMIC DNA]</scope>
</reference>
<dbReference type="CTD" id="23639"/>
<dbReference type="GO" id="GO:0044458">
    <property type="term" value="P:motile cilium assembly"/>
    <property type="evidence" value="ECO:0007669"/>
    <property type="project" value="Ensembl"/>
</dbReference>
<dbReference type="Gene3D" id="3.80.10.10">
    <property type="entry name" value="Ribonuclease Inhibitor"/>
    <property type="match status" value="1"/>
</dbReference>
<dbReference type="PANTHER" id="PTHR18849">
    <property type="entry name" value="LEUCINE RICH REPEAT PROTEIN"/>
    <property type="match status" value="1"/>
</dbReference>
<dbReference type="SMART" id="SM00446">
    <property type="entry name" value="LRRcap"/>
    <property type="match status" value="1"/>
</dbReference>
<dbReference type="FunFam" id="3.80.10.10:FF:000052">
    <property type="entry name" value="Leucine rich repeat containing 6"/>
    <property type="match status" value="1"/>
</dbReference>
<dbReference type="Pfam" id="PF14580">
    <property type="entry name" value="LRR_9"/>
    <property type="match status" value="1"/>
</dbReference>
<feature type="compositionally biased region" description="Basic and acidic residues" evidence="11">
    <location>
        <begin position="238"/>
        <end position="256"/>
    </location>
</feature>
<dbReference type="InParanoid" id="A0A674GRL1"/>
<gene>
    <name evidence="13" type="primary">DNAAF11</name>
</gene>
<dbReference type="GO" id="GO:0030317">
    <property type="term" value="P:flagellated sperm motility"/>
    <property type="evidence" value="ECO:0007669"/>
    <property type="project" value="Ensembl"/>
</dbReference>
<keyword evidence="14" id="KW-1185">Reference proteome</keyword>
<accession>A0A674GRL1</accession>
<keyword evidence="6" id="KW-0175">Coiled coil</keyword>
<dbReference type="GO" id="GO:0005929">
    <property type="term" value="C:cilium"/>
    <property type="evidence" value="ECO:0007669"/>
    <property type="project" value="UniProtKB-SubCell"/>
</dbReference>
<dbReference type="PROSITE" id="PS51450">
    <property type="entry name" value="LRR"/>
    <property type="match status" value="3"/>
</dbReference>
<reference evidence="13" key="3">
    <citation type="submission" date="2025-09" db="UniProtKB">
        <authorList>
            <consortium name="Ensembl"/>
        </authorList>
    </citation>
    <scope>IDENTIFICATION</scope>
</reference>
<evidence type="ECO:0000256" key="9">
    <source>
        <dbReference type="ARBA" id="ARBA00049982"/>
    </source>
</evidence>
<dbReference type="GeneTree" id="ENSGT00940000158506"/>
<dbReference type="Pfam" id="PF23602">
    <property type="entry name" value="CS_DNAAF11_C"/>
    <property type="match status" value="1"/>
</dbReference>
<evidence type="ECO:0000256" key="4">
    <source>
        <dbReference type="ARBA" id="ARBA00022614"/>
    </source>
</evidence>
<dbReference type="GO" id="GO:0060287">
    <property type="term" value="P:epithelial cilium movement involved in determination of left/right asymmetry"/>
    <property type="evidence" value="ECO:0007669"/>
    <property type="project" value="Ensembl"/>
</dbReference>
<dbReference type="PANTHER" id="PTHR18849:SF0">
    <property type="entry name" value="CILIA- AND FLAGELLA-ASSOCIATED PROTEIN 410-RELATED"/>
    <property type="match status" value="1"/>
</dbReference>
<keyword evidence="8" id="KW-0966">Cell projection</keyword>